<name>A0ABU4JQU1_9CLOT</name>
<sequence>MYIAFGNQVIDSKEIKETIEENTEFKVIKDMSKGSKREDILAFNLSVGVDVLKDMMEEDYEEDYNVDQSNEDDLFEEYLTLAEDLATDIEEYIPEEAILDIRAYKLDESYGDIKLIAVIAHEGLGELKLRDIMKRLLTQAE</sequence>
<keyword evidence="2" id="KW-1185">Reference proteome</keyword>
<protein>
    <submittedName>
        <fullName evidence="1">Uncharacterized protein</fullName>
    </submittedName>
</protein>
<evidence type="ECO:0000313" key="2">
    <source>
        <dbReference type="Proteomes" id="UP001281656"/>
    </source>
</evidence>
<organism evidence="1 2">
    <name type="scientific">Clostridium tanneri</name>
    <dbReference type="NCBI Taxonomy" id="3037988"/>
    <lineage>
        <taxon>Bacteria</taxon>
        <taxon>Bacillati</taxon>
        <taxon>Bacillota</taxon>
        <taxon>Clostridia</taxon>
        <taxon>Eubacteriales</taxon>
        <taxon>Clostridiaceae</taxon>
        <taxon>Clostridium</taxon>
    </lineage>
</organism>
<dbReference type="RefSeq" id="WP_318797001.1">
    <property type="nucleotide sequence ID" value="NZ_JARUJP010000004.1"/>
</dbReference>
<proteinExistence type="predicted"/>
<dbReference type="Proteomes" id="UP001281656">
    <property type="component" value="Unassembled WGS sequence"/>
</dbReference>
<accession>A0ABU4JQU1</accession>
<gene>
    <name evidence="1" type="ORF">P8V03_04960</name>
</gene>
<dbReference type="EMBL" id="JARUJP010000004">
    <property type="protein sequence ID" value="MDW8800502.1"/>
    <property type="molecule type" value="Genomic_DNA"/>
</dbReference>
<comment type="caution">
    <text evidence="1">The sequence shown here is derived from an EMBL/GenBank/DDBJ whole genome shotgun (WGS) entry which is preliminary data.</text>
</comment>
<reference evidence="1 2" key="1">
    <citation type="submission" date="2023-04" db="EMBL/GenBank/DDBJ databases">
        <title>Clostridium tannerae sp. nov., isolated from the fecal material of an alpaca.</title>
        <authorList>
            <person name="Miller S."/>
            <person name="Hendry M."/>
            <person name="King J."/>
            <person name="Sankaranarayanan K."/>
            <person name="Lawson P.A."/>
        </authorList>
    </citation>
    <scope>NUCLEOTIDE SEQUENCE [LARGE SCALE GENOMIC DNA]</scope>
    <source>
        <strain evidence="1 2">A1-XYC3</strain>
    </source>
</reference>
<evidence type="ECO:0000313" key="1">
    <source>
        <dbReference type="EMBL" id="MDW8800502.1"/>
    </source>
</evidence>